<name>A0A074ZV79_OPIVI</name>
<dbReference type="GeneID" id="20317846"/>
<organism evidence="2 3">
    <name type="scientific">Opisthorchis viverrini</name>
    <name type="common">Southeast Asian liver fluke</name>
    <dbReference type="NCBI Taxonomy" id="6198"/>
    <lineage>
        <taxon>Eukaryota</taxon>
        <taxon>Metazoa</taxon>
        <taxon>Spiralia</taxon>
        <taxon>Lophotrochozoa</taxon>
        <taxon>Platyhelminthes</taxon>
        <taxon>Trematoda</taxon>
        <taxon>Digenea</taxon>
        <taxon>Opisthorchiida</taxon>
        <taxon>Opisthorchiata</taxon>
        <taxon>Opisthorchiidae</taxon>
        <taxon>Opisthorchis</taxon>
    </lineage>
</organism>
<dbReference type="RefSeq" id="XP_009166465.1">
    <property type="nucleotide sequence ID" value="XM_009168201.1"/>
</dbReference>
<reference evidence="2 3" key="1">
    <citation type="submission" date="2013-11" db="EMBL/GenBank/DDBJ databases">
        <title>Opisthorchis viverrini - life in the bile duct.</title>
        <authorList>
            <person name="Young N.D."/>
            <person name="Nagarajan N."/>
            <person name="Lin S.J."/>
            <person name="Korhonen P.K."/>
            <person name="Jex A.R."/>
            <person name="Hall R.S."/>
            <person name="Safavi-Hemami H."/>
            <person name="Kaewkong W."/>
            <person name="Bertrand D."/>
            <person name="Gao S."/>
            <person name="Seet Q."/>
            <person name="Wongkham S."/>
            <person name="Teh B.T."/>
            <person name="Wongkham C."/>
            <person name="Intapan P.M."/>
            <person name="Maleewong W."/>
            <person name="Yang X."/>
            <person name="Hu M."/>
            <person name="Wang Z."/>
            <person name="Hofmann A."/>
            <person name="Sternberg P.W."/>
            <person name="Tan P."/>
            <person name="Wang J."/>
            <person name="Gasser R.B."/>
        </authorList>
    </citation>
    <scope>NUCLEOTIDE SEQUENCE [LARGE SCALE GENOMIC DNA]</scope>
</reference>
<keyword evidence="3" id="KW-1185">Reference proteome</keyword>
<keyword evidence="1" id="KW-0472">Membrane</keyword>
<proteinExistence type="predicted"/>
<evidence type="ECO:0000313" key="3">
    <source>
        <dbReference type="Proteomes" id="UP000054324"/>
    </source>
</evidence>
<dbReference type="AlphaFoldDB" id="A0A074ZV79"/>
<sequence length="148" mass="17180">MMDIPSSSGQHTEITGEHIRDTLTRLSSVPDVSLLTALLLFQILMSPLKMILWYPNKTYLKNTQPVKCPKFPFQEDSKDCDQDHHWTINMHTLIQGVADAMNMTDTLFIYIFIIPLFEYSICGIYMPIRIHTCYWLRCAEFWISSLSG</sequence>
<keyword evidence="1" id="KW-0812">Transmembrane</keyword>
<dbReference type="CTD" id="20317846"/>
<dbReference type="EMBL" id="KL596672">
    <property type="protein sequence ID" value="KER29747.1"/>
    <property type="molecule type" value="Genomic_DNA"/>
</dbReference>
<dbReference type="Proteomes" id="UP000054324">
    <property type="component" value="Unassembled WGS sequence"/>
</dbReference>
<evidence type="ECO:0000256" key="1">
    <source>
        <dbReference type="SAM" id="Phobius"/>
    </source>
</evidence>
<dbReference type="KEGG" id="ovi:T265_03659"/>
<feature type="transmembrane region" description="Helical" evidence="1">
    <location>
        <begin position="107"/>
        <end position="128"/>
    </location>
</feature>
<protein>
    <submittedName>
        <fullName evidence="2">Uncharacterized protein</fullName>
    </submittedName>
</protein>
<evidence type="ECO:0000313" key="2">
    <source>
        <dbReference type="EMBL" id="KER29747.1"/>
    </source>
</evidence>
<keyword evidence="1" id="KW-1133">Transmembrane helix</keyword>
<accession>A0A074ZV79</accession>
<feature type="transmembrane region" description="Helical" evidence="1">
    <location>
        <begin position="32"/>
        <end position="54"/>
    </location>
</feature>
<gene>
    <name evidence="2" type="ORF">T265_03659</name>
</gene>